<name>A0A0N4USG7_ENTVE</name>
<dbReference type="SMART" id="SM00233">
    <property type="entry name" value="PH"/>
    <property type="match status" value="1"/>
</dbReference>
<dbReference type="WBParaSite" id="EVEC_0000004401-mRNA-1">
    <property type="protein sequence ID" value="EVEC_0000004401-mRNA-1"/>
    <property type="gene ID" value="EVEC_0000004401"/>
</dbReference>
<dbReference type="InterPro" id="IPR017455">
    <property type="entry name" value="Znf_FYVE-rel"/>
</dbReference>
<dbReference type="Gene3D" id="3.30.40.10">
    <property type="entry name" value="Zinc/RING finger domain, C3HC4 (zinc finger)"/>
    <property type="match status" value="1"/>
</dbReference>
<keyword evidence="3" id="KW-0862">Zinc</keyword>
<evidence type="ECO:0000259" key="6">
    <source>
        <dbReference type="PROSITE" id="PS50178"/>
    </source>
</evidence>
<dbReference type="InterPro" id="IPR011011">
    <property type="entry name" value="Znf_FYVE_PHD"/>
</dbReference>
<reference evidence="7" key="1">
    <citation type="submission" date="2017-02" db="UniProtKB">
        <authorList>
            <consortium name="WormBaseParasite"/>
        </authorList>
    </citation>
    <scope>IDENTIFICATION</scope>
</reference>
<dbReference type="InterPro" id="IPR013083">
    <property type="entry name" value="Znf_RING/FYVE/PHD"/>
</dbReference>
<proteinExistence type="predicted"/>
<dbReference type="Gene3D" id="2.30.29.30">
    <property type="entry name" value="Pleckstrin-homology domain (PH domain)/Phosphotyrosine-binding domain (PTB)"/>
    <property type="match status" value="1"/>
</dbReference>
<evidence type="ECO:0000313" key="7">
    <source>
        <dbReference type="WBParaSite" id="EVEC_0000004401-mRNA-1"/>
    </source>
</evidence>
<dbReference type="GO" id="GO:0005769">
    <property type="term" value="C:early endosome"/>
    <property type="evidence" value="ECO:0007669"/>
    <property type="project" value="TreeGrafter"/>
</dbReference>
<dbReference type="PROSITE" id="PS50003">
    <property type="entry name" value="PH_DOMAIN"/>
    <property type="match status" value="1"/>
</dbReference>
<dbReference type="SUPFAM" id="SSF50729">
    <property type="entry name" value="PH domain-like"/>
    <property type="match status" value="1"/>
</dbReference>
<dbReference type="Pfam" id="PF00169">
    <property type="entry name" value="PH"/>
    <property type="match status" value="1"/>
</dbReference>
<dbReference type="GO" id="GO:0007032">
    <property type="term" value="P:endosome organization"/>
    <property type="evidence" value="ECO:0007669"/>
    <property type="project" value="TreeGrafter"/>
</dbReference>
<dbReference type="InterPro" id="IPR051765">
    <property type="entry name" value="PH_domain-containing_F"/>
</dbReference>
<organism evidence="7">
    <name type="scientific">Enterobius vermicularis</name>
    <name type="common">Human pinworm</name>
    <dbReference type="NCBI Taxonomy" id="51028"/>
    <lineage>
        <taxon>Eukaryota</taxon>
        <taxon>Metazoa</taxon>
        <taxon>Ecdysozoa</taxon>
        <taxon>Nematoda</taxon>
        <taxon>Chromadorea</taxon>
        <taxon>Rhabditida</taxon>
        <taxon>Spirurina</taxon>
        <taxon>Oxyuridomorpha</taxon>
        <taxon>Oxyuroidea</taxon>
        <taxon>Oxyuridae</taxon>
        <taxon>Enterobius</taxon>
    </lineage>
</organism>
<evidence type="ECO:0000256" key="3">
    <source>
        <dbReference type="ARBA" id="ARBA00022833"/>
    </source>
</evidence>
<dbReference type="PANTHER" id="PTHR46280">
    <property type="entry name" value="PLECKSTRIN HOMOLOGY DOMAIN-CONTAINING FAMILY F MEMBER 2-RELATED"/>
    <property type="match status" value="1"/>
</dbReference>
<dbReference type="PANTHER" id="PTHR46280:SF3">
    <property type="entry name" value="PLECKSTRIN HOMOLOGY DOMAIN-CONTAINING FAMILY F MEMBER 1 HOMOLOG"/>
    <property type="match status" value="1"/>
</dbReference>
<dbReference type="InterPro" id="IPR000306">
    <property type="entry name" value="Znf_FYVE"/>
</dbReference>
<dbReference type="GO" id="GO:0008270">
    <property type="term" value="F:zinc ion binding"/>
    <property type="evidence" value="ECO:0007669"/>
    <property type="project" value="UniProtKB-KW"/>
</dbReference>
<dbReference type="InterPro" id="IPR001849">
    <property type="entry name" value="PH_domain"/>
</dbReference>
<accession>A0A0N4USG7</accession>
<dbReference type="PROSITE" id="PS50178">
    <property type="entry name" value="ZF_FYVE"/>
    <property type="match status" value="1"/>
</dbReference>
<dbReference type="GO" id="GO:0008333">
    <property type="term" value="P:endosome to lysosome transport"/>
    <property type="evidence" value="ECO:0007669"/>
    <property type="project" value="TreeGrafter"/>
</dbReference>
<sequence length="242" mass="27437">LFRKKRKPRQFFLFNDILIYGNILISKKRYNKQHIIPLEEVQLEDLRDDGDLKNGWLIKTRTKSFAVYAATATEKKEWMLHIERCVSDILTKGGKKPATEHAAVWTPDNDAPICMACQKTQFSVLQRRHHCRACGNVVCAACSSHTHHVSGVSKRSVRVCDRCFLKLTEKSSANAESNVIGRTGLNESSESDEEDKNAQFDHQVYFCRIPTFYNSSNIGKLVDGPTADLNHSAGSPPRLWQT</sequence>
<dbReference type="SMART" id="SM00064">
    <property type="entry name" value="FYVE"/>
    <property type="match status" value="1"/>
</dbReference>
<keyword evidence="2 4" id="KW-0863">Zinc-finger</keyword>
<dbReference type="InterPro" id="IPR011993">
    <property type="entry name" value="PH-like_dom_sf"/>
</dbReference>
<dbReference type="Pfam" id="PF01363">
    <property type="entry name" value="FYVE"/>
    <property type="match status" value="1"/>
</dbReference>
<dbReference type="SUPFAM" id="SSF57903">
    <property type="entry name" value="FYVE/PHD zinc finger"/>
    <property type="match status" value="1"/>
</dbReference>
<evidence type="ECO:0000256" key="1">
    <source>
        <dbReference type="ARBA" id="ARBA00022723"/>
    </source>
</evidence>
<dbReference type="GO" id="GO:0035091">
    <property type="term" value="F:phosphatidylinositol binding"/>
    <property type="evidence" value="ECO:0007669"/>
    <property type="project" value="TreeGrafter"/>
</dbReference>
<evidence type="ECO:0000256" key="4">
    <source>
        <dbReference type="PROSITE-ProRule" id="PRU00091"/>
    </source>
</evidence>
<protein>
    <submittedName>
        <fullName evidence="7">Pleckstrin homology domain-containing family F member 2</fullName>
    </submittedName>
</protein>
<evidence type="ECO:0000256" key="2">
    <source>
        <dbReference type="ARBA" id="ARBA00022771"/>
    </source>
</evidence>
<keyword evidence="1" id="KW-0479">Metal-binding</keyword>
<feature type="domain" description="FYVE-type" evidence="6">
    <location>
        <begin position="108"/>
        <end position="168"/>
    </location>
</feature>
<evidence type="ECO:0000259" key="5">
    <source>
        <dbReference type="PROSITE" id="PS50003"/>
    </source>
</evidence>
<feature type="domain" description="PH" evidence="5">
    <location>
        <begin position="1"/>
        <end position="87"/>
    </location>
</feature>
<dbReference type="AlphaFoldDB" id="A0A0N4USG7"/>